<feature type="transmembrane region" description="Helical" evidence="1">
    <location>
        <begin position="21"/>
        <end position="40"/>
    </location>
</feature>
<comment type="caution">
    <text evidence="3">The sequence shown here is derived from an EMBL/GenBank/DDBJ whole genome shotgun (WGS) entry which is preliminary data.</text>
</comment>
<evidence type="ECO:0000256" key="1">
    <source>
        <dbReference type="SAM" id="Phobius"/>
    </source>
</evidence>
<dbReference type="RefSeq" id="WP_275683593.1">
    <property type="nucleotide sequence ID" value="NZ_JAJLJH010000005.1"/>
</dbReference>
<reference evidence="3" key="1">
    <citation type="submission" date="2021-11" db="EMBL/GenBank/DDBJ databases">
        <title>BS-T2-15 a new species belonging to the Comamonadaceae family isolated from the soil of a French oak forest.</title>
        <authorList>
            <person name="Mieszkin S."/>
            <person name="Alain K."/>
        </authorList>
    </citation>
    <scope>NUCLEOTIDE SEQUENCE</scope>
    <source>
        <strain evidence="3">BS-T2-15</strain>
    </source>
</reference>
<keyword evidence="1" id="KW-0472">Membrane</keyword>
<feature type="transmembrane region" description="Helical" evidence="1">
    <location>
        <begin position="331"/>
        <end position="349"/>
    </location>
</feature>
<accession>A0A9X1YJ98</accession>
<feature type="transmembrane region" description="Helical" evidence="1">
    <location>
        <begin position="85"/>
        <end position="104"/>
    </location>
</feature>
<feature type="transmembrane region" description="Helical" evidence="1">
    <location>
        <begin position="204"/>
        <end position="225"/>
    </location>
</feature>
<dbReference type="InterPro" id="IPR032176">
    <property type="entry name" value="DUF5009"/>
</dbReference>
<gene>
    <name evidence="3" type="ORF">LPC04_17740</name>
</gene>
<feature type="transmembrane region" description="Helical" evidence="1">
    <location>
        <begin position="147"/>
        <end position="165"/>
    </location>
</feature>
<dbReference type="Pfam" id="PF16401">
    <property type="entry name" value="DUF5009"/>
    <property type="match status" value="1"/>
</dbReference>
<sequence length="396" mass="42698">MITPLPRQRIRSIDAFRGLTILVMVFVNQLAGVSGVPQWARHMKADADAMSFVDVVFPAFLFIVGMSIPFALAQRQARGDNGAALQRHVLARSLGLIVLGLFMVNAEDGFNPAQMPFDIGWWSLGLYLCTFLIWGVYGSAAPGGRNSWRAVGVLGLLVLSCAYRDGPDGKAWMTHQWWGILGLIGWSYLISASAYLAGRARIAVLLAAAAACVAFYALCHAFPAAAYPNWSDLTDCGGLVCETSLTLLGVVTSLVFFARPDERAPVRRFGRAAVLIVACLVVGALLRPAYTISKIYASPTWCLYSAAICIALFAGLHALVELRGHARWTRWLDPVAAQPLVAYLIPFVVVGLEDALHAQLPDALNHGPLGVGFCVAFALFVLGATALVTKKVRLQL</sequence>
<proteinExistence type="predicted"/>
<evidence type="ECO:0000259" key="2">
    <source>
        <dbReference type="Pfam" id="PF16401"/>
    </source>
</evidence>
<feature type="transmembrane region" description="Helical" evidence="1">
    <location>
        <begin position="119"/>
        <end position="140"/>
    </location>
</feature>
<feature type="transmembrane region" description="Helical" evidence="1">
    <location>
        <begin position="52"/>
        <end position="73"/>
    </location>
</feature>
<keyword evidence="1" id="KW-0812">Transmembrane</keyword>
<protein>
    <submittedName>
        <fullName evidence="3">DUF5009 domain-containing protein</fullName>
    </submittedName>
</protein>
<dbReference type="EMBL" id="JAJLJH010000005">
    <property type="protein sequence ID" value="MCK9687549.1"/>
    <property type="molecule type" value="Genomic_DNA"/>
</dbReference>
<feature type="transmembrane region" description="Helical" evidence="1">
    <location>
        <begin position="369"/>
        <end position="388"/>
    </location>
</feature>
<organism evidence="3 4">
    <name type="scientific">Scleromatobacter humisilvae</name>
    <dbReference type="NCBI Taxonomy" id="2897159"/>
    <lineage>
        <taxon>Bacteria</taxon>
        <taxon>Pseudomonadati</taxon>
        <taxon>Pseudomonadota</taxon>
        <taxon>Betaproteobacteria</taxon>
        <taxon>Burkholderiales</taxon>
        <taxon>Sphaerotilaceae</taxon>
        <taxon>Scleromatobacter</taxon>
    </lineage>
</organism>
<feature type="transmembrane region" description="Helical" evidence="1">
    <location>
        <begin position="296"/>
        <end position="319"/>
    </location>
</feature>
<keyword evidence="1" id="KW-1133">Transmembrane helix</keyword>
<dbReference type="PANTHER" id="PTHR31061">
    <property type="entry name" value="LD22376P"/>
    <property type="match status" value="1"/>
</dbReference>
<name>A0A9X1YJ98_9BURK</name>
<feature type="transmembrane region" description="Helical" evidence="1">
    <location>
        <begin position="177"/>
        <end position="197"/>
    </location>
</feature>
<dbReference type="AlphaFoldDB" id="A0A9X1YJ98"/>
<feature type="domain" description="DUF5009" evidence="2">
    <location>
        <begin position="10"/>
        <end position="143"/>
    </location>
</feature>
<feature type="transmembrane region" description="Helical" evidence="1">
    <location>
        <begin position="237"/>
        <end position="257"/>
    </location>
</feature>
<evidence type="ECO:0000313" key="3">
    <source>
        <dbReference type="EMBL" id="MCK9687549.1"/>
    </source>
</evidence>
<dbReference type="Proteomes" id="UP001139353">
    <property type="component" value="Unassembled WGS sequence"/>
</dbReference>
<dbReference type="PANTHER" id="PTHR31061:SF24">
    <property type="entry name" value="LD22376P"/>
    <property type="match status" value="1"/>
</dbReference>
<feature type="transmembrane region" description="Helical" evidence="1">
    <location>
        <begin position="269"/>
        <end position="290"/>
    </location>
</feature>
<evidence type="ECO:0000313" key="4">
    <source>
        <dbReference type="Proteomes" id="UP001139353"/>
    </source>
</evidence>
<keyword evidence="4" id="KW-1185">Reference proteome</keyword>